<evidence type="ECO:0000256" key="1">
    <source>
        <dbReference type="ARBA" id="ARBA00023319"/>
    </source>
</evidence>
<dbReference type="InterPro" id="IPR036179">
    <property type="entry name" value="Ig-like_dom_sf"/>
</dbReference>
<evidence type="ECO:0000313" key="4">
    <source>
        <dbReference type="Proteomes" id="UP001054945"/>
    </source>
</evidence>
<dbReference type="InterPro" id="IPR003598">
    <property type="entry name" value="Ig_sub2"/>
</dbReference>
<feature type="domain" description="Ig-like" evidence="2">
    <location>
        <begin position="1"/>
        <end position="77"/>
    </location>
</feature>
<gene>
    <name evidence="3" type="primary">Hmcn1</name>
    <name evidence="3" type="ORF">CEXT_410551</name>
</gene>
<dbReference type="Proteomes" id="UP001054945">
    <property type="component" value="Unassembled WGS sequence"/>
</dbReference>
<name>A0AAV4RVF7_CAEEX</name>
<dbReference type="PROSITE" id="PS50835">
    <property type="entry name" value="IG_LIKE"/>
    <property type="match status" value="2"/>
</dbReference>
<accession>A0AAV4RVF7</accession>
<evidence type="ECO:0000259" key="2">
    <source>
        <dbReference type="PROSITE" id="PS50835"/>
    </source>
</evidence>
<dbReference type="SMART" id="SM00408">
    <property type="entry name" value="IGc2"/>
    <property type="match status" value="2"/>
</dbReference>
<dbReference type="SMART" id="SM00409">
    <property type="entry name" value="IG"/>
    <property type="match status" value="2"/>
</dbReference>
<dbReference type="InterPro" id="IPR007110">
    <property type="entry name" value="Ig-like_dom"/>
</dbReference>
<dbReference type="SUPFAM" id="SSF48726">
    <property type="entry name" value="Immunoglobulin"/>
    <property type="match status" value="2"/>
</dbReference>
<dbReference type="CDD" id="cd00096">
    <property type="entry name" value="Ig"/>
    <property type="match status" value="1"/>
</dbReference>
<dbReference type="PANTHER" id="PTHR10075:SF14">
    <property type="entry name" value="CELL ADHESION MOLECULE DSCAM2-RELATED"/>
    <property type="match status" value="1"/>
</dbReference>
<dbReference type="EMBL" id="BPLR01008492">
    <property type="protein sequence ID" value="GIY25109.1"/>
    <property type="molecule type" value="Genomic_DNA"/>
</dbReference>
<dbReference type="InterPro" id="IPR013783">
    <property type="entry name" value="Ig-like_fold"/>
</dbReference>
<dbReference type="GO" id="GO:0048468">
    <property type="term" value="P:cell development"/>
    <property type="evidence" value="ECO:0007669"/>
    <property type="project" value="UniProtKB-ARBA"/>
</dbReference>
<reference evidence="3 4" key="1">
    <citation type="submission" date="2021-06" db="EMBL/GenBank/DDBJ databases">
        <title>Caerostris extrusa draft genome.</title>
        <authorList>
            <person name="Kono N."/>
            <person name="Arakawa K."/>
        </authorList>
    </citation>
    <scope>NUCLEOTIDE SEQUENCE [LARGE SCALE GENOMIC DNA]</scope>
</reference>
<evidence type="ECO:0000313" key="3">
    <source>
        <dbReference type="EMBL" id="GIY25109.1"/>
    </source>
</evidence>
<feature type="domain" description="Ig-like" evidence="2">
    <location>
        <begin position="82"/>
        <end position="169"/>
    </location>
</feature>
<dbReference type="PANTHER" id="PTHR10075">
    <property type="entry name" value="BASIGIN RELATED"/>
    <property type="match status" value="1"/>
</dbReference>
<keyword evidence="1" id="KW-0393">Immunoglobulin domain</keyword>
<dbReference type="InterPro" id="IPR003599">
    <property type="entry name" value="Ig_sub"/>
</dbReference>
<protein>
    <submittedName>
        <fullName evidence="3">Hemicentin-1</fullName>
    </submittedName>
</protein>
<dbReference type="Gene3D" id="2.60.40.10">
    <property type="entry name" value="Immunoglobulins"/>
    <property type="match status" value="2"/>
</dbReference>
<dbReference type="Pfam" id="PF07679">
    <property type="entry name" value="I-set"/>
    <property type="match status" value="2"/>
</dbReference>
<dbReference type="InterPro" id="IPR013098">
    <property type="entry name" value="Ig_I-set"/>
</dbReference>
<dbReference type="AlphaFoldDB" id="A0AAV4RVF7"/>
<sequence length="174" mass="19225">MENFPFVLICPFSAYPTPQFTWMKEGQILNAAINPYVVITDGGKRLEVKHAQAEHAGKYTCIAKNEAGESRKDFLIDILVPPSMDSDLTSQLTVHENGSLILNCSATGNPFPSIIWLKDGNELELDNNYFLSSDNIQLEISNVEAHDSGTYVCIATNVAGSSEKEFIVDVMCKF</sequence>
<proteinExistence type="predicted"/>
<keyword evidence="4" id="KW-1185">Reference proteome</keyword>
<dbReference type="FunFam" id="2.60.40.10:FF:000130">
    <property type="entry name" value="Hemicentin 1"/>
    <property type="match status" value="1"/>
</dbReference>
<organism evidence="3 4">
    <name type="scientific">Caerostris extrusa</name>
    <name type="common">Bark spider</name>
    <name type="synonym">Caerostris bankana</name>
    <dbReference type="NCBI Taxonomy" id="172846"/>
    <lineage>
        <taxon>Eukaryota</taxon>
        <taxon>Metazoa</taxon>
        <taxon>Ecdysozoa</taxon>
        <taxon>Arthropoda</taxon>
        <taxon>Chelicerata</taxon>
        <taxon>Arachnida</taxon>
        <taxon>Araneae</taxon>
        <taxon>Araneomorphae</taxon>
        <taxon>Entelegynae</taxon>
        <taxon>Araneoidea</taxon>
        <taxon>Araneidae</taxon>
        <taxon>Caerostris</taxon>
    </lineage>
</organism>
<comment type="caution">
    <text evidence="3">The sequence shown here is derived from an EMBL/GenBank/DDBJ whole genome shotgun (WGS) entry which is preliminary data.</text>
</comment>